<evidence type="ECO:0000256" key="4">
    <source>
        <dbReference type="SAM" id="MobiDB-lite"/>
    </source>
</evidence>
<evidence type="ECO:0000256" key="3">
    <source>
        <dbReference type="ARBA" id="ARBA00022786"/>
    </source>
</evidence>
<evidence type="ECO:0000256" key="2">
    <source>
        <dbReference type="ARBA" id="ARBA00009993"/>
    </source>
</evidence>
<dbReference type="EnsemblPlants" id="OBART09G03140.1">
    <property type="protein sequence ID" value="OBART09G03140.1"/>
    <property type="gene ID" value="OBART09G03140"/>
</dbReference>
<evidence type="ECO:0000313" key="8">
    <source>
        <dbReference type="Proteomes" id="UP000026960"/>
    </source>
</evidence>
<dbReference type="eggNOG" id="KOG1724">
    <property type="taxonomic scope" value="Eukaryota"/>
</dbReference>
<comment type="similarity">
    <text evidence="2">Belongs to the SKP1 family.</text>
</comment>
<dbReference type="InterPro" id="IPR016897">
    <property type="entry name" value="SKP1"/>
</dbReference>
<dbReference type="GO" id="GO:0006511">
    <property type="term" value="P:ubiquitin-dependent protein catabolic process"/>
    <property type="evidence" value="ECO:0007669"/>
    <property type="project" value="InterPro"/>
</dbReference>
<name>A0A0D3H4G7_9ORYZ</name>
<organism evidence="7">
    <name type="scientific">Oryza barthii</name>
    <dbReference type="NCBI Taxonomy" id="65489"/>
    <lineage>
        <taxon>Eukaryota</taxon>
        <taxon>Viridiplantae</taxon>
        <taxon>Streptophyta</taxon>
        <taxon>Embryophyta</taxon>
        <taxon>Tracheophyta</taxon>
        <taxon>Spermatophyta</taxon>
        <taxon>Magnoliopsida</taxon>
        <taxon>Liliopsida</taxon>
        <taxon>Poales</taxon>
        <taxon>Poaceae</taxon>
        <taxon>BOP clade</taxon>
        <taxon>Oryzoideae</taxon>
        <taxon>Oryzeae</taxon>
        <taxon>Oryzinae</taxon>
        <taxon>Oryza</taxon>
    </lineage>
</organism>
<evidence type="ECO:0008006" key="9">
    <source>
        <dbReference type="Google" id="ProtNLM"/>
    </source>
</evidence>
<dbReference type="Pfam" id="PF03931">
    <property type="entry name" value="Skp1_POZ"/>
    <property type="match status" value="1"/>
</dbReference>
<dbReference type="GO" id="GO:0016567">
    <property type="term" value="P:protein ubiquitination"/>
    <property type="evidence" value="ECO:0007669"/>
    <property type="project" value="UniProtKB-UniPathway"/>
</dbReference>
<keyword evidence="8" id="KW-1185">Reference proteome</keyword>
<dbReference type="Gramene" id="OBART09G03140.1">
    <property type="protein sequence ID" value="OBART09G03140.1"/>
    <property type="gene ID" value="OBART09G03140"/>
</dbReference>
<dbReference type="AlphaFoldDB" id="A0A0D3H4G7"/>
<dbReference type="InterPro" id="IPR016073">
    <property type="entry name" value="Skp1_comp_POZ"/>
</dbReference>
<evidence type="ECO:0000313" key="7">
    <source>
        <dbReference type="EnsemblPlants" id="OBART09G03140.1"/>
    </source>
</evidence>
<dbReference type="STRING" id="65489.A0A0D3H4G7"/>
<sequence>MAAPAAPQETNAAAGEMVTLISSDGARFEVPEAAARLSQTLLDEMKKDDYRASNGIPLPNVAGDVLAKVIEYCTKHAATAAAINADTPAKTSKEEEELMVKSFDDEFILVDNHMLYGLLTAADAMRIQGLMDLACQRLVDMLKGKTSEQMRQTLGITNDFTPEEEEDCCHHAGEGRSSRRHAKEGEHRSHRRRLATDSGKMVELISSNGECFEVEEAVARLS</sequence>
<feature type="domain" description="SKP1 component dimerisation" evidence="5">
    <location>
        <begin position="128"/>
        <end position="167"/>
    </location>
</feature>
<feature type="compositionally biased region" description="Basic and acidic residues" evidence="4">
    <location>
        <begin position="168"/>
        <end position="187"/>
    </location>
</feature>
<dbReference type="InterPro" id="IPR011333">
    <property type="entry name" value="SKP1/BTB/POZ_sf"/>
</dbReference>
<comment type="pathway">
    <text evidence="1">Protein modification; protein ubiquitination.</text>
</comment>
<accession>A0A0D3H4G7</accession>
<dbReference type="InterPro" id="IPR036296">
    <property type="entry name" value="SKP1-like_dim_sf"/>
</dbReference>
<dbReference type="UniPathway" id="UPA00143"/>
<proteinExistence type="inferred from homology"/>
<evidence type="ECO:0000259" key="5">
    <source>
        <dbReference type="Pfam" id="PF01466"/>
    </source>
</evidence>
<dbReference type="PANTHER" id="PTHR11165">
    <property type="entry name" value="SKP1"/>
    <property type="match status" value="1"/>
</dbReference>
<dbReference type="HOGENOM" id="CLU_059252_5_0_1"/>
<protein>
    <recommendedName>
        <fullName evidence="9">SKP1-like protein</fullName>
    </recommendedName>
</protein>
<dbReference type="Gene3D" id="3.30.710.10">
    <property type="entry name" value="Potassium Channel Kv1.1, Chain A"/>
    <property type="match status" value="1"/>
</dbReference>
<dbReference type="Pfam" id="PF01466">
    <property type="entry name" value="Skp1"/>
    <property type="match status" value="1"/>
</dbReference>
<evidence type="ECO:0000259" key="6">
    <source>
        <dbReference type="Pfam" id="PF03931"/>
    </source>
</evidence>
<dbReference type="SUPFAM" id="SSF81382">
    <property type="entry name" value="Skp1 dimerisation domain-like"/>
    <property type="match status" value="1"/>
</dbReference>
<evidence type="ECO:0000256" key="1">
    <source>
        <dbReference type="ARBA" id="ARBA00004906"/>
    </source>
</evidence>
<dbReference type="InterPro" id="IPR016072">
    <property type="entry name" value="Skp1_comp_dimer"/>
</dbReference>
<keyword evidence="3" id="KW-0833">Ubl conjugation pathway</keyword>
<feature type="region of interest" description="Disordered" evidence="4">
    <location>
        <begin position="166"/>
        <end position="195"/>
    </location>
</feature>
<reference evidence="7" key="1">
    <citation type="journal article" date="2009" name="Rice">
        <title>De Novo Next Generation Sequencing of Plant Genomes.</title>
        <authorList>
            <person name="Rounsley S."/>
            <person name="Marri P.R."/>
            <person name="Yu Y."/>
            <person name="He R."/>
            <person name="Sisneros N."/>
            <person name="Goicoechea J.L."/>
            <person name="Lee S.J."/>
            <person name="Angelova A."/>
            <person name="Kudrna D."/>
            <person name="Luo M."/>
            <person name="Affourtit J."/>
            <person name="Desany B."/>
            <person name="Knight J."/>
            <person name="Niazi F."/>
            <person name="Egholm M."/>
            <person name="Wing R.A."/>
        </authorList>
    </citation>
    <scope>NUCLEOTIDE SEQUENCE [LARGE SCALE GENOMIC DNA]</scope>
    <source>
        <strain evidence="7">cv. IRGC 105608</strain>
    </source>
</reference>
<reference evidence="7" key="2">
    <citation type="submission" date="2015-03" db="UniProtKB">
        <authorList>
            <consortium name="EnsemblPlants"/>
        </authorList>
    </citation>
    <scope>IDENTIFICATION</scope>
</reference>
<feature type="domain" description="SKP1 component POZ" evidence="6">
    <location>
        <begin position="17"/>
        <end position="77"/>
    </location>
</feature>
<dbReference type="SUPFAM" id="SSF54695">
    <property type="entry name" value="POZ domain"/>
    <property type="match status" value="1"/>
</dbReference>
<dbReference type="SMART" id="SM00512">
    <property type="entry name" value="Skp1"/>
    <property type="match status" value="1"/>
</dbReference>
<dbReference type="GO" id="GO:0009867">
    <property type="term" value="P:jasmonic acid mediated signaling pathway"/>
    <property type="evidence" value="ECO:0007669"/>
    <property type="project" value="UniProtKB-ARBA"/>
</dbReference>
<dbReference type="Proteomes" id="UP000026960">
    <property type="component" value="Chromosome 9"/>
</dbReference>
<dbReference type="PaxDb" id="65489-OBART09G03140.1"/>
<dbReference type="InterPro" id="IPR001232">
    <property type="entry name" value="SKP1-like"/>
</dbReference>